<sequence>MTEKEDSSGAESDDQEEPGQEEDDPLSKEYYKYRVQMLEEQLANCQDRLDKKDARHAREIADIHSFYREKLAALEEKRAEQE</sequence>
<organism evidence="2 3">
    <name type="scientific">Apiospora saccharicola</name>
    <dbReference type="NCBI Taxonomy" id="335842"/>
    <lineage>
        <taxon>Eukaryota</taxon>
        <taxon>Fungi</taxon>
        <taxon>Dikarya</taxon>
        <taxon>Ascomycota</taxon>
        <taxon>Pezizomycotina</taxon>
        <taxon>Sordariomycetes</taxon>
        <taxon>Xylariomycetidae</taxon>
        <taxon>Amphisphaeriales</taxon>
        <taxon>Apiosporaceae</taxon>
        <taxon>Apiospora</taxon>
    </lineage>
</organism>
<protein>
    <submittedName>
        <fullName evidence="2">Uncharacterized protein</fullName>
    </submittedName>
</protein>
<reference evidence="2 3" key="1">
    <citation type="submission" date="2023-01" db="EMBL/GenBank/DDBJ databases">
        <title>Analysis of 21 Apiospora genomes using comparative genomics revels a genus with tremendous synthesis potential of carbohydrate active enzymes and secondary metabolites.</title>
        <authorList>
            <person name="Sorensen T."/>
        </authorList>
    </citation>
    <scope>NUCLEOTIDE SEQUENCE [LARGE SCALE GENOMIC DNA]</scope>
    <source>
        <strain evidence="2 3">CBS 83171</strain>
    </source>
</reference>
<evidence type="ECO:0000256" key="1">
    <source>
        <dbReference type="SAM" id="MobiDB-lite"/>
    </source>
</evidence>
<evidence type="ECO:0000313" key="2">
    <source>
        <dbReference type="EMBL" id="KAK8045851.1"/>
    </source>
</evidence>
<dbReference type="EMBL" id="JAQQWM010000009">
    <property type="protein sequence ID" value="KAK8045851.1"/>
    <property type="molecule type" value="Genomic_DNA"/>
</dbReference>
<gene>
    <name evidence="2" type="ORF">PG996_013915</name>
</gene>
<accession>A0ABR1TGT1</accession>
<feature type="region of interest" description="Disordered" evidence="1">
    <location>
        <begin position="1"/>
        <end position="28"/>
    </location>
</feature>
<feature type="compositionally biased region" description="Acidic residues" evidence="1">
    <location>
        <begin position="11"/>
        <end position="24"/>
    </location>
</feature>
<proteinExistence type="predicted"/>
<comment type="caution">
    <text evidence="2">The sequence shown here is derived from an EMBL/GenBank/DDBJ whole genome shotgun (WGS) entry which is preliminary data.</text>
</comment>
<dbReference type="Proteomes" id="UP001446871">
    <property type="component" value="Unassembled WGS sequence"/>
</dbReference>
<evidence type="ECO:0000313" key="3">
    <source>
        <dbReference type="Proteomes" id="UP001446871"/>
    </source>
</evidence>
<name>A0ABR1TGT1_9PEZI</name>
<keyword evidence="3" id="KW-1185">Reference proteome</keyword>